<sequence length="436" mass="46814">MRYSGLRSLAAAAGLFTTAVNQAGNCSSAIIPHPSIPDGQVLGLTATSVSNYETDNSALNFCNVTVTYTHPGKNDAIHGAGGGGYAMRPADSGLAAVVAQNYTVLATDGESWSLDASSNITTSFYGRGPRCSYWNVCSTDGRQGLMLAQRYPTAFDGIMAAAPEINWPSFLVGEIWPQFVMNQLGAFPPGCVTDAITAATMKACDDIDGVVDGVISMPDLCSFGPLTLVGPMVDCNGTNVHITRGNASSEGSFLWYGLNKGTPLSTDCQTGSVGLCYGIQRSISLRWNHRALDEIFRRSKAESNHLIGTDDPDLSAFKQAGGKMITYHGLADELIFSEGTEQYYKQVEAQDPSVRDFYRYFEAPGVLHCQGGMGPVPTDLLSAVVDWVENGIVSETIDARTADGRRRRLCPYPLVSMYKGGDERDAESYRCEDAFP</sequence>
<comment type="similarity">
    <text evidence="1 8">Belongs to the tannase family.</text>
</comment>
<dbReference type="GO" id="GO:0046872">
    <property type="term" value="F:metal ion binding"/>
    <property type="evidence" value="ECO:0007669"/>
    <property type="project" value="UniProtKB-KW"/>
</dbReference>
<evidence type="ECO:0000256" key="8">
    <source>
        <dbReference type="RuleBase" id="RU361238"/>
    </source>
</evidence>
<evidence type="ECO:0000256" key="1">
    <source>
        <dbReference type="ARBA" id="ARBA00006249"/>
    </source>
</evidence>
<name>A0A5N5XC75_9EURO</name>
<evidence type="ECO:0000256" key="4">
    <source>
        <dbReference type="ARBA" id="ARBA00022729"/>
    </source>
</evidence>
<evidence type="ECO:0000256" key="5">
    <source>
        <dbReference type="ARBA" id="ARBA00022801"/>
    </source>
</evidence>
<keyword evidence="10" id="KW-1185">Reference proteome</keyword>
<reference evidence="9 10" key="1">
    <citation type="submission" date="2019-04" db="EMBL/GenBank/DDBJ databases">
        <title>Friends and foes A comparative genomics study of 23 Aspergillus species from section Flavi.</title>
        <authorList>
            <consortium name="DOE Joint Genome Institute"/>
            <person name="Kjaerbolling I."/>
            <person name="Vesth T."/>
            <person name="Frisvad J.C."/>
            <person name="Nybo J.L."/>
            <person name="Theobald S."/>
            <person name="Kildgaard S."/>
            <person name="Isbrandt T."/>
            <person name="Kuo A."/>
            <person name="Sato A."/>
            <person name="Lyhne E.K."/>
            <person name="Kogle M.E."/>
            <person name="Wiebenga A."/>
            <person name="Kun R.S."/>
            <person name="Lubbers R.J."/>
            <person name="Makela M.R."/>
            <person name="Barry K."/>
            <person name="Chovatia M."/>
            <person name="Clum A."/>
            <person name="Daum C."/>
            <person name="Haridas S."/>
            <person name="He G."/>
            <person name="LaButti K."/>
            <person name="Lipzen A."/>
            <person name="Mondo S."/>
            <person name="Riley R."/>
            <person name="Salamov A."/>
            <person name="Simmons B.A."/>
            <person name="Magnuson J.K."/>
            <person name="Henrissat B."/>
            <person name="Mortensen U.H."/>
            <person name="Larsen T.O."/>
            <person name="Devries R.P."/>
            <person name="Grigoriev I.V."/>
            <person name="Machida M."/>
            <person name="Baker S.E."/>
            <person name="Andersen M.R."/>
        </authorList>
    </citation>
    <scope>NUCLEOTIDE SEQUENCE [LARGE SCALE GENOMIC DNA]</scope>
    <source>
        <strain evidence="9 10">CBS 151.66</strain>
    </source>
</reference>
<evidence type="ECO:0000256" key="7">
    <source>
        <dbReference type="ARBA" id="ARBA00023157"/>
    </source>
</evidence>
<dbReference type="OrthoDB" id="3039123at2759"/>
<keyword evidence="3" id="KW-0479">Metal-binding</keyword>
<keyword evidence="2" id="KW-0719">Serine esterase</keyword>
<keyword evidence="4" id="KW-0732">Signal</keyword>
<evidence type="ECO:0000313" key="10">
    <source>
        <dbReference type="Proteomes" id="UP000326565"/>
    </source>
</evidence>
<dbReference type="AlphaFoldDB" id="A0A5N5XC75"/>
<evidence type="ECO:0000256" key="6">
    <source>
        <dbReference type="ARBA" id="ARBA00022837"/>
    </source>
</evidence>
<keyword evidence="5 8" id="KW-0378">Hydrolase</keyword>
<dbReference type="EMBL" id="ML732159">
    <property type="protein sequence ID" value="KAB8078319.1"/>
    <property type="molecule type" value="Genomic_DNA"/>
</dbReference>
<keyword evidence="6" id="KW-0106">Calcium</keyword>
<evidence type="ECO:0000256" key="3">
    <source>
        <dbReference type="ARBA" id="ARBA00022723"/>
    </source>
</evidence>
<dbReference type="InterPro" id="IPR029058">
    <property type="entry name" value="AB_hydrolase_fold"/>
</dbReference>
<gene>
    <name evidence="9" type="ORF">BDV29DRAFT_188015</name>
</gene>
<dbReference type="PANTHER" id="PTHR33938:SF8">
    <property type="entry name" value="CARBOXYLIC ESTER HYDROLASE"/>
    <property type="match status" value="1"/>
</dbReference>
<accession>A0A5N5XC75</accession>
<dbReference type="Proteomes" id="UP000326565">
    <property type="component" value="Unassembled WGS sequence"/>
</dbReference>
<keyword evidence="7" id="KW-1015">Disulfide bond</keyword>
<dbReference type="Pfam" id="PF07519">
    <property type="entry name" value="Tannase"/>
    <property type="match status" value="2"/>
</dbReference>
<dbReference type="InterPro" id="IPR011118">
    <property type="entry name" value="Tannase/feruloyl_esterase"/>
</dbReference>
<dbReference type="EC" id="3.1.1.-" evidence="8"/>
<dbReference type="SUPFAM" id="SSF53474">
    <property type="entry name" value="alpha/beta-Hydrolases"/>
    <property type="match status" value="1"/>
</dbReference>
<evidence type="ECO:0000313" key="9">
    <source>
        <dbReference type="EMBL" id="KAB8078319.1"/>
    </source>
</evidence>
<dbReference type="GO" id="GO:0030600">
    <property type="term" value="F:feruloyl esterase activity"/>
    <property type="evidence" value="ECO:0007669"/>
    <property type="project" value="UniProtKB-ARBA"/>
</dbReference>
<protein>
    <recommendedName>
        <fullName evidence="8">Carboxylic ester hydrolase</fullName>
        <ecNumber evidence="8">3.1.1.-</ecNumber>
    </recommendedName>
</protein>
<proteinExistence type="inferred from homology"/>
<evidence type="ECO:0000256" key="2">
    <source>
        <dbReference type="ARBA" id="ARBA00022487"/>
    </source>
</evidence>
<dbReference type="PANTHER" id="PTHR33938">
    <property type="entry name" value="FERULOYL ESTERASE B-RELATED"/>
    <property type="match status" value="1"/>
</dbReference>
<organism evidence="9 10">
    <name type="scientific">Aspergillus leporis</name>
    <dbReference type="NCBI Taxonomy" id="41062"/>
    <lineage>
        <taxon>Eukaryota</taxon>
        <taxon>Fungi</taxon>
        <taxon>Dikarya</taxon>
        <taxon>Ascomycota</taxon>
        <taxon>Pezizomycotina</taxon>
        <taxon>Eurotiomycetes</taxon>
        <taxon>Eurotiomycetidae</taxon>
        <taxon>Eurotiales</taxon>
        <taxon>Aspergillaceae</taxon>
        <taxon>Aspergillus</taxon>
        <taxon>Aspergillus subgen. Circumdati</taxon>
    </lineage>
</organism>